<gene>
    <name evidence="9" type="ordered locus">CBUD_0652</name>
</gene>
<feature type="domain" description="Glutamate/phenylalanine/leucine/valine/L-tryptophan dehydrogenase C-terminal" evidence="8">
    <location>
        <begin position="173"/>
        <end position="380"/>
    </location>
</feature>
<dbReference type="PIRSF" id="PIRSF000188">
    <property type="entry name" value="Phe_leu_dh"/>
    <property type="match status" value="1"/>
</dbReference>
<dbReference type="EC" id="1.4.1.9" evidence="9"/>
<protein>
    <submittedName>
        <fullName evidence="9">Leucine dehydrogenase</fullName>
        <ecNumber evidence="9">1.4.1.9</ecNumber>
    </submittedName>
</protein>
<proteinExistence type="inferred from homology"/>
<evidence type="ECO:0000256" key="4">
    <source>
        <dbReference type="ARBA" id="ARBA00023027"/>
    </source>
</evidence>
<dbReference type="SUPFAM" id="SSF53223">
    <property type="entry name" value="Aminoacid dehydrogenase-like, N-terminal domain"/>
    <property type="match status" value="1"/>
</dbReference>
<accession>A9KC60</accession>
<sequence>MLLLCQFFPRVFLEGFYFMPKTLAHHYSHEGLMRYARMLGFGDIHVKNDSKTGLQAIIAIHSTKRGPAIGGCRFFEYSSLGLALKDVIRLSYMMTLKAAVSDLPHGGAKAVILKPRVIPDREALFRSFGDFVHDMNGRYITAMDVGTTTDDMDIIAERTPHVIGAAGTDELQSDPSPFTSRGVFQGIKAAVKFKWERDDVEGLHIALQGAGKTAYYLAQLLHQHGATISICDPKPEATELFVKEFQATVVELENIYDVQCDIFSPCAVGGVINLNTLNRIKAPIIAGPANNQLAHRKYGAIAQQRGFLYAPDYVLNSGGLIQAASIHDYHNIEIANQLIEKLYDRLLELFERAAKENKPTTEVADLIAKEKLAATTDYLETV</sequence>
<evidence type="ECO:0000256" key="6">
    <source>
        <dbReference type="PIRSR" id="PIRSR000188-2"/>
    </source>
</evidence>
<evidence type="ECO:0000259" key="8">
    <source>
        <dbReference type="SMART" id="SM00839"/>
    </source>
</evidence>
<dbReference type="InterPro" id="IPR006097">
    <property type="entry name" value="Glu/Leu/Phe/Val/Trp_DH_dimer"/>
</dbReference>
<evidence type="ECO:0000256" key="5">
    <source>
        <dbReference type="PIRSR" id="PIRSR000188-1"/>
    </source>
</evidence>
<keyword evidence="3 7" id="KW-0560">Oxidoreductase</keyword>
<comment type="similarity">
    <text evidence="2 7">Belongs to the Glu/Leu/Phe/Val dehydrogenases family.</text>
</comment>
<dbReference type="InterPro" id="IPR016211">
    <property type="entry name" value="Glu/Phe/Leu/Val/Trp_DH_bac/arc"/>
</dbReference>
<dbReference type="PANTHER" id="PTHR42722:SF1">
    <property type="entry name" value="VALINE DEHYDROGENASE"/>
    <property type="match status" value="1"/>
</dbReference>
<comment type="function">
    <text evidence="1">Catalyzes the reversible oxidative deamination of glutamate to alpha-ketoglutarate and ammonia.</text>
</comment>
<dbReference type="SUPFAM" id="SSF51735">
    <property type="entry name" value="NAD(P)-binding Rossmann-fold domains"/>
    <property type="match status" value="1"/>
</dbReference>
<feature type="binding site" evidence="6">
    <location>
        <begin position="209"/>
        <end position="214"/>
    </location>
    <ligand>
        <name>NAD(+)</name>
        <dbReference type="ChEBI" id="CHEBI:57540"/>
    </ligand>
</feature>
<evidence type="ECO:0000256" key="3">
    <source>
        <dbReference type="ARBA" id="ARBA00023002"/>
    </source>
</evidence>
<dbReference type="Gene3D" id="3.40.50.720">
    <property type="entry name" value="NAD(P)-binding Rossmann-like Domain"/>
    <property type="match status" value="1"/>
</dbReference>
<dbReference type="InterPro" id="IPR006096">
    <property type="entry name" value="Glu/Leu/Phe/Val/Trp_DH_C"/>
</dbReference>
<dbReference type="GO" id="GO:0006520">
    <property type="term" value="P:amino acid metabolic process"/>
    <property type="evidence" value="ECO:0007669"/>
    <property type="project" value="InterPro"/>
</dbReference>
<dbReference type="SMART" id="SM00839">
    <property type="entry name" value="ELFV_dehydrog"/>
    <property type="match status" value="1"/>
</dbReference>
<evidence type="ECO:0000313" key="10">
    <source>
        <dbReference type="Proteomes" id="UP000008555"/>
    </source>
</evidence>
<dbReference type="InterPro" id="IPR036291">
    <property type="entry name" value="NAD(P)-bd_dom_sf"/>
</dbReference>
<dbReference type="Gene3D" id="3.40.50.10860">
    <property type="entry name" value="Leucine Dehydrogenase, chain A, domain 1"/>
    <property type="match status" value="1"/>
</dbReference>
<dbReference type="KEGG" id="cbd:CBUD_0652"/>
<keyword evidence="6" id="KW-0547">Nucleotide-binding</keyword>
<reference evidence="9 10" key="1">
    <citation type="journal article" date="2009" name="Infect. Immun.">
        <title>Comparative genomics reveal extensive transposon-mediated genomic plasticity and diversity among potential effector proteins within the genus Coxiella.</title>
        <authorList>
            <person name="Beare P.A."/>
            <person name="Unsworth N."/>
            <person name="Andoh M."/>
            <person name="Voth D.E."/>
            <person name="Omsland A."/>
            <person name="Gilk S.D."/>
            <person name="Williams K.P."/>
            <person name="Sobral B.W."/>
            <person name="Kupko J.J.III."/>
            <person name="Porcella S.F."/>
            <person name="Samuel J.E."/>
            <person name="Heinzen R.A."/>
        </authorList>
    </citation>
    <scope>NUCLEOTIDE SEQUENCE [LARGE SCALE GENOMIC DNA]</scope>
    <source>
        <strain evidence="9 10">Dugway 5J108-111</strain>
    </source>
</reference>
<dbReference type="PANTHER" id="PTHR42722">
    <property type="entry name" value="LEUCINE DEHYDROGENASE"/>
    <property type="match status" value="1"/>
</dbReference>
<evidence type="ECO:0000313" key="9">
    <source>
        <dbReference type="EMBL" id="ABS77786.2"/>
    </source>
</evidence>
<evidence type="ECO:0000256" key="7">
    <source>
        <dbReference type="RuleBase" id="RU004417"/>
    </source>
</evidence>
<dbReference type="RefSeq" id="WP_010957709.1">
    <property type="nucleotide sequence ID" value="NC_009727.1"/>
</dbReference>
<feature type="active site" description="Proton donor/acceptor" evidence="5">
    <location>
        <position position="109"/>
    </location>
</feature>
<evidence type="ECO:0000256" key="1">
    <source>
        <dbReference type="ARBA" id="ARBA00003868"/>
    </source>
</evidence>
<dbReference type="GO" id="GO:0050049">
    <property type="term" value="F:L-leucine dehydrogenase activity"/>
    <property type="evidence" value="ECO:0007669"/>
    <property type="project" value="UniProtKB-EC"/>
</dbReference>
<dbReference type="Proteomes" id="UP000008555">
    <property type="component" value="Chromosome"/>
</dbReference>
<dbReference type="Pfam" id="PF02812">
    <property type="entry name" value="ELFV_dehydrog_N"/>
    <property type="match status" value="1"/>
</dbReference>
<dbReference type="InterPro" id="IPR046346">
    <property type="entry name" value="Aminoacid_DH-like_N_sf"/>
</dbReference>
<organism evidence="9 10">
    <name type="scientific">Coxiella burnetii (strain Dugway 5J108-111)</name>
    <dbReference type="NCBI Taxonomy" id="434922"/>
    <lineage>
        <taxon>Bacteria</taxon>
        <taxon>Pseudomonadati</taxon>
        <taxon>Pseudomonadota</taxon>
        <taxon>Gammaproteobacteria</taxon>
        <taxon>Legionellales</taxon>
        <taxon>Coxiellaceae</taxon>
        <taxon>Coxiella</taxon>
    </lineage>
</organism>
<dbReference type="InterPro" id="IPR006095">
    <property type="entry name" value="Glu/Leu/Phe/Val/Trp_DH"/>
</dbReference>
<dbReference type="AlphaFoldDB" id="A9KC60"/>
<dbReference type="EMBL" id="CP000733">
    <property type="protein sequence ID" value="ABS77786.2"/>
    <property type="molecule type" value="Genomic_DNA"/>
</dbReference>
<dbReference type="GO" id="GO:0000166">
    <property type="term" value="F:nucleotide binding"/>
    <property type="evidence" value="ECO:0007669"/>
    <property type="project" value="UniProtKB-KW"/>
</dbReference>
<dbReference type="HOGENOM" id="CLU_025763_0_0_6"/>
<name>A9KC60_COXBN</name>
<keyword evidence="4 6" id="KW-0520">NAD</keyword>
<dbReference type="CDD" id="cd01075">
    <property type="entry name" value="NAD_bind_Leu_Phe_Val_DH"/>
    <property type="match status" value="1"/>
</dbReference>
<evidence type="ECO:0000256" key="2">
    <source>
        <dbReference type="ARBA" id="ARBA00006382"/>
    </source>
</evidence>
<dbReference type="Pfam" id="PF00208">
    <property type="entry name" value="ELFV_dehydrog"/>
    <property type="match status" value="1"/>
</dbReference>
<dbReference type="PRINTS" id="PR00082">
    <property type="entry name" value="GLFDHDRGNASE"/>
</dbReference>